<dbReference type="SUPFAM" id="SSF48452">
    <property type="entry name" value="TPR-like"/>
    <property type="match status" value="1"/>
</dbReference>
<organism evidence="2 3">
    <name type="scientific">Kibdelosporangium persicum</name>
    <dbReference type="NCBI Taxonomy" id="2698649"/>
    <lineage>
        <taxon>Bacteria</taxon>
        <taxon>Bacillati</taxon>
        <taxon>Actinomycetota</taxon>
        <taxon>Actinomycetes</taxon>
        <taxon>Pseudonocardiales</taxon>
        <taxon>Pseudonocardiaceae</taxon>
        <taxon>Kibdelosporangium</taxon>
    </lineage>
</organism>
<comment type="caution">
    <text evidence="2">The sequence shown here is derived from an EMBL/GenBank/DDBJ whole genome shotgun (WGS) entry which is preliminary data.</text>
</comment>
<dbReference type="Pfam" id="PF13676">
    <property type="entry name" value="TIR_2"/>
    <property type="match status" value="1"/>
</dbReference>
<dbReference type="Gene3D" id="3.40.50.10140">
    <property type="entry name" value="Toll/interleukin-1 receptor homology (TIR) domain"/>
    <property type="match status" value="1"/>
</dbReference>
<dbReference type="SUPFAM" id="SSF52540">
    <property type="entry name" value="P-loop containing nucleoside triphosphate hydrolases"/>
    <property type="match status" value="1"/>
</dbReference>
<keyword evidence="3" id="KW-1185">Reference proteome</keyword>
<dbReference type="Gene3D" id="1.25.40.10">
    <property type="entry name" value="Tetratricopeptide repeat domain"/>
    <property type="match status" value="1"/>
</dbReference>
<reference evidence="2 3" key="1">
    <citation type="submission" date="2020-01" db="EMBL/GenBank/DDBJ databases">
        <title>Kibdelosporangium persica a novel Actinomycetes from a hot desert in Iran.</title>
        <authorList>
            <person name="Safaei N."/>
            <person name="Zaburannyi N."/>
            <person name="Mueller R."/>
            <person name="Wink J."/>
        </authorList>
    </citation>
    <scope>NUCLEOTIDE SEQUENCE [LARGE SCALE GENOMIC DNA]</scope>
    <source>
        <strain evidence="2 3">4NS15</strain>
    </source>
</reference>
<dbReference type="InterPro" id="IPR027417">
    <property type="entry name" value="P-loop_NTPase"/>
</dbReference>
<dbReference type="InterPro" id="IPR035897">
    <property type="entry name" value="Toll_tir_struct_dom_sf"/>
</dbReference>
<feature type="domain" description="TIR" evidence="1">
    <location>
        <begin position="6"/>
        <end position="99"/>
    </location>
</feature>
<dbReference type="Proteomes" id="UP000763557">
    <property type="component" value="Unassembled WGS sequence"/>
</dbReference>
<evidence type="ECO:0000313" key="2">
    <source>
        <dbReference type="EMBL" id="NRN70592.1"/>
    </source>
</evidence>
<dbReference type="PANTHER" id="PTHR47691:SF3">
    <property type="entry name" value="HTH-TYPE TRANSCRIPTIONAL REGULATOR RV0890C-RELATED"/>
    <property type="match status" value="1"/>
</dbReference>
<dbReference type="SUPFAM" id="SSF52200">
    <property type="entry name" value="Toll/Interleukin receptor TIR domain"/>
    <property type="match status" value="1"/>
</dbReference>
<evidence type="ECO:0000259" key="1">
    <source>
        <dbReference type="Pfam" id="PF13676"/>
    </source>
</evidence>
<name>A0ABX2FIA7_9PSEU</name>
<dbReference type="Gene3D" id="3.40.50.300">
    <property type="entry name" value="P-loop containing nucleotide triphosphate hydrolases"/>
    <property type="match status" value="1"/>
</dbReference>
<proteinExistence type="predicted"/>
<dbReference type="PANTHER" id="PTHR47691">
    <property type="entry name" value="REGULATOR-RELATED"/>
    <property type="match status" value="1"/>
</dbReference>
<gene>
    <name evidence="2" type="ORF">GC106_78630</name>
</gene>
<dbReference type="EMBL" id="JAAATY010000041">
    <property type="protein sequence ID" value="NRN70592.1"/>
    <property type="molecule type" value="Genomic_DNA"/>
</dbReference>
<dbReference type="InterPro" id="IPR000157">
    <property type="entry name" value="TIR_dom"/>
</dbReference>
<accession>A0ABX2FIA7</accession>
<sequence length="924" mass="101697">MNDPAVFLSYTWTDEAAADLVEQALRARGLTVLRAKDIRLFDGITEKLRRELGSAAVLLAFYSRRYSIRYACQWELTKALLAARRIGDPDDRVLVINPEPDDLHIAPVELAEAGCLPWRGEPDIDRMADAVADRVRRADTPFGEVTGDEPHRGVPRRFVGRYPEMWAIHSRLLGGRPPRSHSVVVIEAPAGMGKTTLAEQYASVFRDAYPGGVVWTSLAEADGVPARFAAAVNELARERFGVDLSDMNARQAKATVAGRIVDDTLWVVDDVPDGLDRDTLEQLVIPSPKVHTLMAMRTVPSQWPCSQVRITGFSVREAEELFRANWTVLSRDERRAIGRLVTRSQGHPLTILPIVDRLRDAQGTGAVERMADEPVLKLEDGLTGLVRARSAHARVVLGFLAVLGRAPISGDLVARGISEVLGGRTPILVAEALDELDRHRLIQRAAGNRRQAWRLHALVADAVTDDLDPTLLSSLARHAAGTLLGSLANASMDLCAHALRVAKNAAVPSADRLALIRGVVMAHEARGDIAAARDAGHLVIRVAAGDWQISDVATAARLAVVVGDALDALGHTDKLIDRAQCRRDVRTEFKARQTAATAYDMLGDYVHADALFHQHDLLREHGAVPVWLSEVERQQAELARLKALILRGDYEAARRIADGVLPALRLAHPHGAHKGPWPFATVELARLQLLSGELAHACGTARKVLDVFGAAGLVRHRLAREAVVILTEAELTMALTEMRVRPEQWSHATKRLQEALDESTEWYGPDDPLTLELMVLRGRTLSRDEEHRKAVAVLADAHRRASAALGEDHPLSLRARQWTGLVTMGSQRWEAAADLFERLLPRQDAVLGRCHPESQFTRFHLGACLLRRNDLKKARLLLDEAVPVLHAHQGPLRQWTVIVTGGDACTRVPNPLRRFVNFLDKSVG</sequence>
<protein>
    <submittedName>
        <fullName evidence="2">AAA domain-containing protein</fullName>
    </submittedName>
</protein>
<dbReference type="InterPro" id="IPR011990">
    <property type="entry name" value="TPR-like_helical_dom_sf"/>
</dbReference>
<evidence type="ECO:0000313" key="3">
    <source>
        <dbReference type="Proteomes" id="UP000763557"/>
    </source>
</evidence>
<dbReference type="RefSeq" id="WP_173141723.1">
    <property type="nucleotide sequence ID" value="NZ_CBCSGW010000030.1"/>
</dbReference>